<dbReference type="GO" id="GO:0016471">
    <property type="term" value="C:vacuolar proton-transporting V-type ATPase complex"/>
    <property type="evidence" value="ECO:0007669"/>
    <property type="project" value="TreeGrafter"/>
</dbReference>
<keyword evidence="7 8" id="KW-0472">Membrane</keyword>
<dbReference type="GO" id="GO:0007035">
    <property type="term" value="P:vacuolar acidification"/>
    <property type="evidence" value="ECO:0007669"/>
    <property type="project" value="TreeGrafter"/>
</dbReference>
<keyword evidence="6" id="KW-0406">Ion transport</keyword>
<accession>A0A9D1NUP4</accession>
<evidence type="ECO:0000313" key="9">
    <source>
        <dbReference type="EMBL" id="HIV13201.1"/>
    </source>
</evidence>
<dbReference type="PANTHER" id="PTHR11629">
    <property type="entry name" value="VACUOLAR PROTON ATPASES"/>
    <property type="match status" value="1"/>
</dbReference>
<sequence length="513" mass="57751">MAVQKMKKICLCAGKQDRKAVLEMLQRMGAVEIRREDPAGDGLNQMDVSEALAGLEEKIGMIGQALQILLRLEPEKRSLFAALEGKRLPAGDLYKKGEACRERICGCAEKILELAGEMEALEVENGRIGERIRELEPWKTLEFPLYDPGTKNFVVILGSLSQMSEEQQIRQLLEEGFEENGEDVCRHEGELEISGREQGRAYLEISGREQGNVYLEISDREQGNVYLEISDREQGNVYLEIFGRERGRTYLGILCGRDEESSVRELLGSRGFVPAPGGGQGETPAGEIQRLKAASRRNRDRILGCRQEIGKMQGRREELERTEDYFRVRAQKYRVLGELWQSRTVFFLEGYVPEGAAEKVKARILERFAAQVEIRDPEAGEQAPVLLKNGRIAESVQGVLESFGLPRRGETDPTAVMWLFYVFFFGMMLADGAYGFLVASSCGILLLRFRGMPEAWRRSVKLFFWCGISTLIWGVLFGSYFGDALDVAAEAFWGVRLPEGESLLSAVWFAPIQ</sequence>
<dbReference type="InterPro" id="IPR002490">
    <property type="entry name" value="V-ATPase_116kDa_su"/>
</dbReference>
<reference evidence="9" key="2">
    <citation type="journal article" date="2021" name="PeerJ">
        <title>Extensive microbial diversity within the chicken gut microbiome revealed by metagenomics and culture.</title>
        <authorList>
            <person name="Gilroy R."/>
            <person name="Ravi A."/>
            <person name="Getino M."/>
            <person name="Pursley I."/>
            <person name="Horton D.L."/>
            <person name="Alikhan N.F."/>
            <person name="Baker D."/>
            <person name="Gharbi K."/>
            <person name="Hall N."/>
            <person name="Watson M."/>
            <person name="Adriaenssens E.M."/>
            <person name="Foster-Nyarko E."/>
            <person name="Jarju S."/>
            <person name="Secka A."/>
            <person name="Antonio M."/>
            <person name="Oren A."/>
            <person name="Chaudhuri R.R."/>
            <person name="La Ragione R."/>
            <person name="Hildebrand F."/>
            <person name="Pallen M.J."/>
        </authorList>
    </citation>
    <scope>NUCLEOTIDE SEQUENCE</scope>
    <source>
        <strain evidence="9">ChiBcec2-4451</strain>
    </source>
</reference>
<feature type="transmembrane region" description="Helical" evidence="8">
    <location>
        <begin position="459"/>
        <end position="481"/>
    </location>
</feature>
<evidence type="ECO:0000256" key="6">
    <source>
        <dbReference type="ARBA" id="ARBA00023065"/>
    </source>
</evidence>
<name>A0A9D1NUP4_9FIRM</name>
<organism evidence="9 10">
    <name type="scientific">Candidatus Pullilachnospira stercoravium</name>
    <dbReference type="NCBI Taxonomy" id="2840913"/>
    <lineage>
        <taxon>Bacteria</taxon>
        <taxon>Bacillati</taxon>
        <taxon>Bacillota</taxon>
        <taxon>Clostridia</taxon>
        <taxon>Lachnospirales</taxon>
        <taxon>Lachnospiraceae</taxon>
        <taxon>Lachnospiraceae incertae sedis</taxon>
        <taxon>Candidatus Pullilachnospira</taxon>
    </lineage>
</organism>
<keyword evidence="4 8" id="KW-0812">Transmembrane</keyword>
<evidence type="ECO:0008006" key="11">
    <source>
        <dbReference type="Google" id="ProtNLM"/>
    </source>
</evidence>
<dbReference type="PANTHER" id="PTHR11629:SF63">
    <property type="entry name" value="V-TYPE PROTON ATPASE SUBUNIT A"/>
    <property type="match status" value="1"/>
</dbReference>
<keyword evidence="3" id="KW-0813">Transport</keyword>
<protein>
    <recommendedName>
        <fullName evidence="11">V-type ATP synthase subunit I</fullName>
    </recommendedName>
</protein>
<feature type="transmembrane region" description="Helical" evidence="8">
    <location>
        <begin position="418"/>
        <end position="447"/>
    </location>
</feature>
<proteinExistence type="inferred from homology"/>
<evidence type="ECO:0000256" key="7">
    <source>
        <dbReference type="ARBA" id="ARBA00023136"/>
    </source>
</evidence>
<comment type="similarity">
    <text evidence="2">Belongs to the V-ATPase 116 kDa subunit family.</text>
</comment>
<keyword evidence="5 8" id="KW-1133">Transmembrane helix</keyword>
<dbReference type="GO" id="GO:0051117">
    <property type="term" value="F:ATPase binding"/>
    <property type="evidence" value="ECO:0007669"/>
    <property type="project" value="TreeGrafter"/>
</dbReference>
<comment type="caution">
    <text evidence="9">The sequence shown here is derived from an EMBL/GenBank/DDBJ whole genome shotgun (WGS) entry which is preliminary data.</text>
</comment>
<evidence type="ECO:0000256" key="4">
    <source>
        <dbReference type="ARBA" id="ARBA00022692"/>
    </source>
</evidence>
<comment type="subcellular location">
    <subcellularLocation>
        <location evidence="1">Membrane</location>
        <topology evidence="1">Multi-pass membrane protein</topology>
    </subcellularLocation>
</comment>
<evidence type="ECO:0000256" key="8">
    <source>
        <dbReference type="SAM" id="Phobius"/>
    </source>
</evidence>
<evidence type="ECO:0000256" key="2">
    <source>
        <dbReference type="ARBA" id="ARBA00009904"/>
    </source>
</evidence>
<evidence type="ECO:0000256" key="3">
    <source>
        <dbReference type="ARBA" id="ARBA00022448"/>
    </source>
</evidence>
<reference evidence="9" key="1">
    <citation type="submission" date="2020-10" db="EMBL/GenBank/DDBJ databases">
        <authorList>
            <person name="Gilroy R."/>
        </authorList>
    </citation>
    <scope>NUCLEOTIDE SEQUENCE</scope>
    <source>
        <strain evidence="9">ChiBcec2-4451</strain>
    </source>
</reference>
<evidence type="ECO:0000256" key="1">
    <source>
        <dbReference type="ARBA" id="ARBA00004141"/>
    </source>
</evidence>
<dbReference type="AlphaFoldDB" id="A0A9D1NUP4"/>
<evidence type="ECO:0000256" key="5">
    <source>
        <dbReference type="ARBA" id="ARBA00022989"/>
    </source>
</evidence>
<dbReference type="GO" id="GO:0046961">
    <property type="term" value="F:proton-transporting ATPase activity, rotational mechanism"/>
    <property type="evidence" value="ECO:0007669"/>
    <property type="project" value="InterPro"/>
</dbReference>
<dbReference type="Proteomes" id="UP000886723">
    <property type="component" value="Unassembled WGS sequence"/>
</dbReference>
<feature type="non-terminal residue" evidence="9">
    <location>
        <position position="513"/>
    </location>
</feature>
<gene>
    <name evidence="9" type="ORF">IAA63_08710</name>
</gene>
<dbReference type="EMBL" id="DVON01000184">
    <property type="protein sequence ID" value="HIV13201.1"/>
    <property type="molecule type" value="Genomic_DNA"/>
</dbReference>
<dbReference type="GO" id="GO:0033179">
    <property type="term" value="C:proton-transporting V-type ATPase, V0 domain"/>
    <property type="evidence" value="ECO:0007669"/>
    <property type="project" value="InterPro"/>
</dbReference>
<evidence type="ECO:0000313" key="10">
    <source>
        <dbReference type="Proteomes" id="UP000886723"/>
    </source>
</evidence>